<feature type="domain" description="Response regulatory" evidence="2">
    <location>
        <begin position="4"/>
        <end position="121"/>
    </location>
</feature>
<keyword evidence="1" id="KW-0597">Phosphoprotein</keyword>
<reference evidence="4 5" key="1">
    <citation type="submission" date="2019-09" db="EMBL/GenBank/DDBJ databases">
        <title>Bifidobacterium canis sp. nov., isolated from the digestive tract of German Shepherd dog puppy.</title>
        <authorList>
            <person name="Bunesova V."/>
        </authorList>
    </citation>
    <scope>NUCLEOTIDE SEQUENCE [LARGE SCALE GENOMIC DNA]</scope>
    <source>
        <strain evidence="4 5">GSD1FS</strain>
    </source>
</reference>
<dbReference type="InterPro" id="IPR001789">
    <property type="entry name" value="Sig_transdc_resp-reg_receiver"/>
</dbReference>
<dbReference type="PROSITE" id="PS50110">
    <property type="entry name" value="RESPONSE_REGULATORY"/>
    <property type="match status" value="1"/>
</dbReference>
<dbReference type="AlphaFoldDB" id="A0A7K1J7H3"/>
<dbReference type="PANTHER" id="PTHR37299:SF1">
    <property type="entry name" value="STAGE 0 SPORULATION PROTEIN A HOMOLOG"/>
    <property type="match status" value="1"/>
</dbReference>
<dbReference type="InterPro" id="IPR007492">
    <property type="entry name" value="LytTR_DNA-bd_dom"/>
</dbReference>
<organism evidence="4 5">
    <name type="scientific">Bifidobacterium canis</name>
    <dbReference type="NCBI Taxonomy" id="2610880"/>
    <lineage>
        <taxon>Bacteria</taxon>
        <taxon>Bacillati</taxon>
        <taxon>Actinomycetota</taxon>
        <taxon>Actinomycetes</taxon>
        <taxon>Bifidobacteriales</taxon>
        <taxon>Bifidobacteriaceae</taxon>
        <taxon>Bifidobacterium</taxon>
    </lineage>
</organism>
<dbReference type="PROSITE" id="PS50930">
    <property type="entry name" value="HTH_LYTTR"/>
    <property type="match status" value="1"/>
</dbReference>
<dbReference type="Gene3D" id="2.40.50.1020">
    <property type="entry name" value="LytTr DNA-binding domain"/>
    <property type="match status" value="1"/>
</dbReference>
<accession>A0A7K1J7H3</accession>
<proteinExistence type="predicted"/>
<sequence length="250" mass="28462">MRIRLAIVEDDALFCNQAVEFVRRFEQESGDEFDVDTFPSSITFLKDFNAGYDIILLDILMPGMSGFQAAEQIRKFDQNSVIMFITSTPQYAIKGYSVNALSYILKPLSWPTFEAEFTRAVEAVKRNVRPMITLQSGATYYQVPLDEISYIESRQHRITVHTDDNDINVTSTLLAFEEKLEPRGFFRINSYYLVNMSRVKAVEGQNCILDTNAELKISRARKKGFTEALTQQLGGTLTDPEVLKEPISLP</sequence>
<evidence type="ECO:0000313" key="4">
    <source>
        <dbReference type="EMBL" id="MUH60537.1"/>
    </source>
</evidence>
<keyword evidence="4" id="KW-0238">DNA-binding</keyword>
<feature type="modified residue" description="4-aspartylphosphate" evidence="1">
    <location>
        <position position="58"/>
    </location>
</feature>
<dbReference type="CDD" id="cd00156">
    <property type="entry name" value="REC"/>
    <property type="match status" value="1"/>
</dbReference>
<dbReference type="Gene3D" id="3.40.50.2300">
    <property type="match status" value="1"/>
</dbReference>
<dbReference type="PANTHER" id="PTHR37299">
    <property type="entry name" value="TRANSCRIPTIONAL REGULATOR-RELATED"/>
    <property type="match status" value="1"/>
</dbReference>
<dbReference type="GO" id="GO:0003677">
    <property type="term" value="F:DNA binding"/>
    <property type="evidence" value="ECO:0007669"/>
    <property type="project" value="UniProtKB-KW"/>
</dbReference>
<evidence type="ECO:0000259" key="2">
    <source>
        <dbReference type="PROSITE" id="PS50110"/>
    </source>
</evidence>
<feature type="domain" description="HTH LytTR-type" evidence="3">
    <location>
        <begin position="132"/>
        <end position="231"/>
    </location>
</feature>
<dbReference type="Proteomes" id="UP000487882">
    <property type="component" value="Unassembled WGS sequence"/>
</dbReference>
<dbReference type="Pfam" id="PF04397">
    <property type="entry name" value="LytTR"/>
    <property type="match status" value="1"/>
</dbReference>
<evidence type="ECO:0000259" key="3">
    <source>
        <dbReference type="PROSITE" id="PS50930"/>
    </source>
</evidence>
<keyword evidence="5" id="KW-1185">Reference proteome</keyword>
<evidence type="ECO:0000313" key="5">
    <source>
        <dbReference type="Proteomes" id="UP000487882"/>
    </source>
</evidence>
<name>A0A7K1J7H3_9BIFI</name>
<dbReference type="Pfam" id="PF00072">
    <property type="entry name" value="Response_reg"/>
    <property type="match status" value="1"/>
</dbReference>
<dbReference type="GO" id="GO:0000156">
    <property type="term" value="F:phosphorelay response regulator activity"/>
    <property type="evidence" value="ECO:0007669"/>
    <property type="project" value="InterPro"/>
</dbReference>
<dbReference type="SMART" id="SM00448">
    <property type="entry name" value="REC"/>
    <property type="match status" value="1"/>
</dbReference>
<dbReference type="SUPFAM" id="SSF52172">
    <property type="entry name" value="CheY-like"/>
    <property type="match status" value="1"/>
</dbReference>
<dbReference type="RefSeq" id="WP_155589334.1">
    <property type="nucleotide sequence ID" value="NZ_WNLP01000014.1"/>
</dbReference>
<protein>
    <submittedName>
        <fullName evidence="4">DNA-binding response regulator</fullName>
    </submittedName>
</protein>
<gene>
    <name evidence="4" type="ORF">GSD1FS_1919</name>
</gene>
<dbReference type="InterPro" id="IPR011006">
    <property type="entry name" value="CheY-like_superfamily"/>
</dbReference>
<dbReference type="SMART" id="SM00850">
    <property type="entry name" value="LytTR"/>
    <property type="match status" value="1"/>
</dbReference>
<evidence type="ECO:0000256" key="1">
    <source>
        <dbReference type="PROSITE-ProRule" id="PRU00169"/>
    </source>
</evidence>
<comment type="caution">
    <text evidence="4">The sequence shown here is derived from an EMBL/GenBank/DDBJ whole genome shotgun (WGS) entry which is preliminary data.</text>
</comment>
<dbReference type="InterPro" id="IPR046947">
    <property type="entry name" value="LytR-like"/>
</dbReference>
<dbReference type="EMBL" id="WNLP01000014">
    <property type="protein sequence ID" value="MUH60537.1"/>
    <property type="molecule type" value="Genomic_DNA"/>
</dbReference>